<dbReference type="EMBL" id="VFPO01000001">
    <property type="protein sequence ID" value="TQM66464.1"/>
    <property type="molecule type" value="Genomic_DNA"/>
</dbReference>
<evidence type="ECO:0000256" key="4">
    <source>
        <dbReference type="ARBA" id="ARBA00023014"/>
    </source>
</evidence>
<dbReference type="Pfam" id="PF09990">
    <property type="entry name" value="DUF2231"/>
    <property type="match status" value="1"/>
</dbReference>
<keyword evidence="2" id="KW-0479">Metal-binding</keyword>
<comment type="caution">
    <text evidence="8">The sequence shown here is derived from an EMBL/GenBank/DDBJ whole genome shotgun (WGS) entry which is preliminary data.</text>
</comment>
<accession>A0A543I787</accession>
<feature type="domain" description="Rieske" evidence="7">
    <location>
        <begin position="183"/>
        <end position="279"/>
    </location>
</feature>
<dbReference type="InterPro" id="IPR019251">
    <property type="entry name" value="DUF2231_TM"/>
</dbReference>
<keyword evidence="1" id="KW-0001">2Fe-2S</keyword>
<feature type="transmembrane region" description="Helical" evidence="6">
    <location>
        <begin position="144"/>
        <end position="165"/>
    </location>
</feature>
<evidence type="ECO:0000256" key="2">
    <source>
        <dbReference type="ARBA" id="ARBA00022723"/>
    </source>
</evidence>
<keyword evidence="3" id="KW-0408">Iron</keyword>
<dbReference type="AlphaFoldDB" id="A0A543I787"/>
<keyword evidence="6" id="KW-0472">Membrane</keyword>
<evidence type="ECO:0000313" key="9">
    <source>
        <dbReference type="Proteomes" id="UP000316706"/>
    </source>
</evidence>
<dbReference type="SUPFAM" id="SSF50022">
    <property type="entry name" value="ISP domain"/>
    <property type="match status" value="1"/>
</dbReference>
<dbReference type="InterPro" id="IPR036922">
    <property type="entry name" value="Rieske_2Fe-2S_sf"/>
</dbReference>
<dbReference type="RefSeq" id="WP_141965542.1">
    <property type="nucleotide sequence ID" value="NZ_VFPO01000001.1"/>
</dbReference>
<protein>
    <submittedName>
        <fullName evidence="8">Nitrite reductase/ring-hydroxylating ferredoxin subunit</fullName>
    </submittedName>
</protein>
<dbReference type="GO" id="GO:0016705">
    <property type="term" value="F:oxidoreductase activity, acting on paired donors, with incorporation or reduction of molecular oxygen"/>
    <property type="evidence" value="ECO:0007669"/>
    <property type="project" value="UniProtKB-ARBA"/>
</dbReference>
<name>A0A543I787_9ACTN</name>
<dbReference type="PANTHER" id="PTHR21496:SF23">
    <property type="entry name" value="3-PHENYLPROPIONATE_CINNAMIC ACID DIOXYGENASE FERREDOXIN SUBUNIT"/>
    <property type="match status" value="1"/>
</dbReference>
<dbReference type="CDD" id="cd03467">
    <property type="entry name" value="Rieske"/>
    <property type="match status" value="1"/>
</dbReference>
<gene>
    <name evidence="8" type="ORF">FHX41_0037</name>
</gene>
<feature type="compositionally biased region" description="Basic and acidic residues" evidence="5">
    <location>
        <begin position="287"/>
        <end position="297"/>
    </location>
</feature>
<keyword evidence="9" id="KW-1185">Reference proteome</keyword>
<dbReference type="Gene3D" id="2.102.10.10">
    <property type="entry name" value="Rieske [2Fe-2S] iron-sulphur domain"/>
    <property type="match status" value="1"/>
</dbReference>
<dbReference type="PROSITE" id="PS51296">
    <property type="entry name" value="RIESKE"/>
    <property type="match status" value="1"/>
</dbReference>
<dbReference type="OrthoDB" id="9795104at2"/>
<evidence type="ECO:0000313" key="8">
    <source>
        <dbReference type="EMBL" id="TQM66464.1"/>
    </source>
</evidence>
<dbReference type="GO" id="GO:0051537">
    <property type="term" value="F:2 iron, 2 sulfur cluster binding"/>
    <property type="evidence" value="ECO:0007669"/>
    <property type="project" value="UniProtKB-KW"/>
</dbReference>
<dbReference type="GO" id="GO:0004497">
    <property type="term" value="F:monooxygenase activity"/>
    <property type="evidence" value="ECO:0007669"/>
    <property type="project" value="UniProtKB-ARBA"/>
</dbReference>
<dbReference type="PANTHER" id="PTHR21496">
    <property type="entry name" value="FERREDOXIN-RELATED"/>
    <property type="match status" value="1"/>
</dbReference>
<evidence type="ECO:0000256" key="6">
    <source>
        <dbReference type="SAM" id="Phobius"/>
    </source>
</evidence>
<keyword evidence="6" id="KW-0812">Transmembrane</keyword>
<evidence type="ECO:0000256" key="1">
    <source>
        <dbReference type="ARBA" id="ARBA00022714"/>
    </source>
</evidence>
<keyword evidence="4" id="KW-0411">Iron-sulfur</keyword>
<dbReference type="GO" id="GO:0046872">
    <property type="term" value="F:metal ion binding"/>
    <property type="evidence" value="ECO:0007669"/>
    <property type="project" value="UniProtKB-KW"/>
</dbReference>
<organism evidence="8 9">
    <name type="scientific">Actinomadura hallensis</name>
    <dbReference type="NCBI Taxonomy" id="337895"/>
    <lineage>
        <taxon>Bacteria</taxon>
        <taxon>Bacillati</taxon>
        <taxon>Actinomycetota</taxon>
        <taxon>Actinomycetes</taxon>
        <taxon>Streptosporangiales</taxon>
        <taxon>Thermomonosporaceae</taxon>
        <taxon>Actinomadura</taxon>
    </lineage>
</organism>
<dbReference type="InterPro" id="IPR017941">
    <property type="entry name" value="Rieske_2Fe-2S"/>
</dbReference>
<dbReference type="Proteomes" id="UP000316706">
    <property type="component" value="Unassembled WGS sequence"/>
</dbReference>
<sequence length="309" mass="32931">MSTLQRTMHRIEETEELDRFARPLSSAGQKAVRPRLIRNLLSGTYIGHPAHPPLTDVPIGAWSMSAMLDAMGGPESEPAADLLVKIGLISALPAALTGLNDWSDTIGKDRRIGYVHALANSASLTLYAASAAARARGKRGMGKALGFAGLGMLAVGGYLGGHLAYAKGVNVNRTAWQQEPEDWTPVLADEQLGEGEHRTADANGVEILLYRKDGKVYAIAATCSHMGGPLGEGAISDDCVTCPWHGSTFRFADGGIEHGPASSPQPCYETRIKDGRIELRIPPPEIMTKEDAERARMGDATPLVRAPST</sequence>
<evidence type="ECO:0000259" key="7">
    <source>
        <dbReference type="PROSITE" id="PS51296"/>
    </source>
</evidence>
<feature type="region of interest" description="Disordered" evidence="5">
    <location>
        <begin position="285"/>
        <end position="309"/>
    </location>
</feature>
<proteinExistence type="predicted"/>
<evidence type="ECO:0000256" key="3">
    <source>
        <dbReference type="ARBA" id="ARBA00023004"/>
    </source>
</evidence>
<keyword evidence="6" id="KW-1133">Transmembrane helix</keyword>
<evidence type="ECO:0000256" key="5">
    <source>
        <dbReference type="SAM" id="MobiDB-lite"/>
    </source>
</evidence>
<dbReference type="Pfam" id="PF00355">
    <property type="entry name" value="Rieske"/>
    <property type="match status" value="1"/>
</dbReference>
<reference evidence="8 9" key="1">
    <citation type="submission" date="2019-06" db="EMBL/GenBank/DDBJ databases">
        <title>Sequencing the genomes of 1000 actinobacteria strains.</title>
        <authorList>
            <person name="Klenk H.-P."/>
        </authorList>
    </citation>
    <scope>NUCLEOTIDE SEQUENCE [LARGE SCALE GENOMIC DNA]</scope>
    <source>
        <strain evidence="8 9">DSM 45043</strain>
    </source>
</reference>